<keyword evidence="1" id="KW-0732">Signal</keyword>
<evidence type="ECO:0008006" key="4">
    <source>
        <dbReference type="Google" id="ProtNLM"/>
    </source>
</evidence>
<organism evidence="2 3">
    <name type="scientific">Anopheles dirus</name>
    <dbReference type="NCBI Taxonomy" id="7168"/>
    <lineage>
        <taxon>Eukaryota</taxon>
        <taxon>Metazoa</taxon>
        <taxon>Ecdysozoa</taxon>
        <taxon>Arthropoda</taxon>
        <taxon>Hexapoda</taxon>
        <taxon>Insecta</taxon>
        <taxon>Pterygota</taxon>
        <taxon>Neoptera</taxon>
        <taxon>Endopterygota</taxon>
        <taxon>Diptera</taxon>
        <taxon>Nematocera</taxon>
        <taxon>Culicoidea</taxon>
        <taxon>Culicidae</taxon>
        <taxon>Anophelinae</taxon>
        <taxon>Anopheles</taxon>
    </lineage>
</organism>
<keyword evidence="3" id="KW-1185">Reference proteome</keyword>
<dbReference type="EnsemblMetazoa" id="ADIR000832-RA">
    <property type="protein sequence ID" value="ADIR000832-PA"/>
    <property type="gene ID" value="ADIR000832"/>
</dbReference>
<accession>A0A182MZM7</accession>
<sequence>MLVKSTLPYVALIVVAVWATTGKAQELTLEQQAAQYKEMVLMVLENRSASLPVESAAAVAVVRAEAAQQLDACAAGLATHQQLWQYKVCGSAVLQQGLTALSALQASSGAAPRPSF</sequence>
<proteinExistence type="predicted"/>
<evidence type="ECO:0000256" key="1">
    <source>
        <dbReference type="SAM" id="SignalP"/>
    </source>
</evidence>
<dbReference type="AlphaFoldDB" id="A0A182MZM7"/>
<dbReference type="Proteomes" id="UP000075884">
    <property type="component" value="Unassembled WGS sequence"/>
</dbReference>
<feature type="chain" id="PRO_5008129169" description="UrcA family protein" evidence="1">
    <location>
        <begin position="25"/>
        <end position="116"/>
    </location>
</feature>
<dbReference type="VEuPathDB" id="VectorBase:ADIR000832"/>
<reference evidence="3" key="1">
    <citation type="submission" date="2013-03" db="EMBL/GenBank/DDBJ databases">
        <title>The Genome Sequence of Anopheles dirus WRAIR2.</title>
        <authorList>
            <consortium name="The Broad Institute Genomics Platform"/>
            <person name="Neafsey D.E."/>
            <person name="Walton C."/>
            <person name="Walker B."/>
            <person name="Young S.K."/>
            <person name="Zeng Q."/>
            <person name="Gargeya S."/>
            <person name="Fitzgerald M."/>
            <person name="Haas B."/>
            <person name="Abouelleil A."/>
            <person name="Allen A.W."/>
            <person name="Alvarado L."/>
            <person name="Arachchi H.M."/>
            <person name="Berlin A.M."/>
            <person name="Chapman S.B."/>
            <person name="Gainer-Dewar J."/>
            <person name="Goldberg J."/>
            <person name="Griggs A."/>
            <person name="Gujja S."/>
            <person name="Hansen M."/>
            <person name="Howarth C."/>
            <person name="Imamovic A."/>
            <person name="Ireland A."/>
            <person name="Larimer J."/>
            <person name="McCowan C."/>
            <person name="Murphy C."/>
            <person name="Pearson M."/>
            <person name="Poon T.W."/>
            <person name="Priest M."/>
            <person name="Roberts A."/>
            <person name="Saif S."/>
            <person name="Shea T."/>
            <person name="Sisk P."/>
            <person name="Sykes S."/>
            <person name="Wortman J."/>
            <person name="Nusbaum C."/>
            <person name="Birren B."/>
        </authorList>
    </citation>
    <scope>NUCLEOTIDE SEQUENCE [LARGE SCALE GENOMIC DNA]</scope>
    <source>
        <strain evidence="3">WRAIR2</strain>
    </source>
</reference>
<feature type="signal peptide" evidence="1">
    <location>
        <begin position="1"/>
        <end position="24"/>
    </location>
</feature>
<name>A0A182MZM7_9DIPT</name>
<protein>
    <recommendedName>
        <fullName evidence="4">UrcA family protein</fullName>
    </recommendedName>
</protein>
<reference evidence="2" key="2">
    <citation type="submission" date="2020-05" db="UniProtKB">
        <authorList>
            <consortium name="EnsemblMetazoa"/>
        </authorList>
    </citation>
    <scope>IDENTIFICATION</scope>
    <source>
        <strain evidence="2">WRAIR2</strain>
    </source>
</reference>
<evidence type="ECO:0000313" key="3">
    <source>
        <dbReference type="Proteomes" id="UP000075884"/>
    </source>
</evidence>
<evidence type="ECO:0000313" key="2">
    <source>
        <dbReference type="EnsemblMetazoa" id="ADIR000832-PA"/>
    </source>
</evidence>